<organism evidence="1 2">
    <name type="scientific">Lipomyces kononenkoae</name>
    <name type="common">Yeast</name>
    <dbReference type="NCBI Taxonomy" id="34357"/>
    <lineage>
        <taxon>Eukaryota</taxon>
        <taxon>Fungi</taxon>
        <taxon>Dikarya</taxon>
        <taxon>Ascomycota</taxon>
        <taxon>Saccharomycotina</taxon>
        <taxon>Lipomycetes</taxon>
        <taxon>Lipomycetales</taxon>
        <taxon>Lipomycetaceae</taxon>
        <taxon>Lipomyces</taxon>
    </lineage>
</organism>
<evidence type="ECO:0000313" key="1">
    <source>
        <dbReference type="EMBL" id="KAK9238470.1"/>
    </source>
</evidence>
<accession>A0ACC3T425</accession>
<gene>
    <name evidence="1" type="ORF">V1525DRAFT_110648</name>
</gene>
<keyword evidence="2" id="KW-1185">Reference proteome</keyword>
<reference evidence="2" key="1">
    <citation type="journal article" date="2024" name="Front. Bioeng. Biotechnol.">
        <title>Genome-scale model development and genomic sequencing of the oleaginous clade Lipomyces.</title>
        <authorList>
            <person name="Czajka J.J."/>
            <person name="Han Y."/>
            <person name="Kim J."/>
            <person name="Mondo S.J."/>
            <person name="Hofstad B.A."/>
            <person name="Robles A."/>
            <person name="Haridas S."/>
            <person name="Riley R."/>
            <person name="LaButti K."/>
            <person name="Pangilinan J."/>
            <person name="Andreopoulos W."/>
            <person name="Lipzen A."/>
            <person name="Yan J."/>
            <person name="Wang M."/>
            <person name="Ng V."/>
            <person name="Grigoriev I.V."/>
            <person name="Spatafora J.W."/>
            <person name="Magnuson J.K."/>
            <person name="Baker S.E."/>
            <person name="Pomraning K.R."/>
        </authorList>
    </citation>
    <scope>NUCLEOTIDE SEQUENCE [LARGE SCALE GENOMIC DNA]</scope>
    <source>
        <strain evidence="2">CBS 7786</strain>
    </source>
</reference>
<proteinExistence type="predicted"/>
<dbReference type="EMBL" id="MU971356">
    <property type="protein sequence ID" value="KAK9238470.1"/>
    <property type="molecule type" value="Genomic_DNA"/>
</dbReference>
<evidence type="ECO:0000313" key="2">
    <source>
        <dbReference type="Proteomes" id="UP001433508"/>
    </source>
</evidence>
<dbReference type="Proteomes" id="UP001433508">
    <property type="component" value="Unassembled WGS sequence"/>
</dbReference>
<protein>
    <submittedName>
        <fullName evidence="1">Armadillo-type protein</fullName>
    </submittedName>
</protein>
<comment type="caution">
    <text evidence="1">The sequence shown here is derived from an EMBL/GenBank/DDBJ whole genome shotgun (WGS) entry which is preliminary data.</text>
</comment>
<sequence length="1009" mass="110757">MATLTSATSLLALLDEPDQSLQVYALENLNQLADEFWAEIADYVTKIEELYEDDKFPQSKLAALVASKVYYNLAEFDQSMHFALAAGELFDLSVKTEYVETIVSKCIDSYIRSSQEAFDAPQKDQSPINPNLVDVVERMFSRCIEEGEHKHAIGVALEARRLDTIESCINHAFQGGLTNGKVKSADKRLLVDGLNGVGDQAKKSEAAGAELINYVFEASMSLVANKRWRDEVLHRMVELVERLHNPDYFTVAKILVHLNAAEKAGQQILDLLVENTETSLLIAYQIAFDLVSSTSQEFLAKVVQMVEGSSTPGTPQALKILSGVPTLEVELTFLYDNNKTDLLILNKTKETLEARNSIFHNAVTFESAFLLAGTTADGFFRDNLEWLSRAMNWSKFSATAALGVIHKGNLSQGMNLLRPYLPGDSASQAAGSKYSQGGSLYALGLVFAGHGKDVLDFLRTNLRESSSSGGQEGEVVQHGAALGVGVAGMATCDDDIYEELKNILFSDSAIAGEAAGLAMGLVMLGSGSEKALEEMLQYAHETQHEKIIRGLAVGIALLMYGKEEAADALIDQLLDEQDPVLRYGGILTVALAYCGTGNNTAIKRLLHLAVSDVNDDVRRASVMSLGFILFRNPTAVPRMVELLSESYNPHVRYGAALALGISCAGTGLSEAVELLEPMLKDPTDFVRQGALISLAMIYIQQNEKTAPKVTSIRKTFAKIISEKHEDAMAKFGAALAQGIIDAGGRNVTISLENRQTGTLNMKAIVGLAVFLQFWYWFPLTCFLSLSFTPTAIIGVRSDLKIPEFSFFCNAKPSKFDYPPKTEEQTSKAPEKIATAVLSTTARAKARAKKSEKEKAEAEVDMEVDEKEPTTAATAEEEPSKMEVEGGGGGADKEHEDEAEEEEEEEYDEEIAEEEIEDKQDIKGYKIQNMSRVLPAQLKYISFSRDERFTPVKKFRSSGGILVVRDSAGLRVKTPFIKTVRERNLPPEEQDEEDEAPVPEPFDYETDTEL</sequence>
<name>A0ACC3T425_LIPKO</name>